<comment type="caution">
    <text evidence="1">The sequence shown here is derived from an EMBL/GenBank/DDBJ whole genome shotgun (WGS) entry which is preliminary data.</text>
</comment>
<accession>A0AAV1Z2Z7</accession>
<dbReference type="Proteomes" id="UP001497382">
    <property type="component" value="Unassembled WGS sequence"/>
</dbReference>
<evidence type="ECO:0000313" key="2">
    <source>
        <dbReference type="Proteomes" id="UP001497382"/>
    </source>
</evidence>
<proteinExistence type="predicted"/>
<evidence type="ECO:0000313" key="1">
    <source>
        <dbReference type="EMBL" id="CAL1265867.1"/>
    </source>
</evidence>
<keyword evidence="2" id="KW-1185">Reference proteome</keyword>
<organism evidence="1 2">
    <name type="scientific">Larinioides sclopetarius</name>
    <dbReference type="NCBI Taxonomy" id="280406"/>
    <lineage>
        <taxon>Eukaryota</taxon>
        <taxon>Metazoa</taxon>
        <taxon>Ecdysozoa</taxon>
        <taxon>Arthropoda</taxon>
        <taxon>Chelicerata</taxon>
        <taxon>Arachnida</taxon>
        <taxon>Araneae</taxon>
        <taxon>Araneomorphae</taxon>
        <taxon>Entelegynae</taxon>
        <taxon>Araneoidea</taxon>
        <taxon>Araneidae</taxon>
        <taxon>Larinioides</taxon>
    </lineage>
</organism>
<dbReference type="AlphaFoldDB" id="A0AAV1Z2Z7"/>
<reference evidence="1 2" key="1">
    <citation type="submission" date="2024-04" db="EMBL/GenBank/DDBJ databases">
        <authorList>
            <person name="Rising A."/>
            <person name="Reimegard J."/>
            <person name="Sonavane S."/>
            <person name="Akerstrom W."/>
            <person name="Nylinder S."/>
            <person name="Hedman E."/>
            <person name="Kallberg Y."/>
        </authorList>
    </citation>
    <scope>NUCLEOTIDE SEQUENCE [LARGE SCALE GENOMIC DNA]</scope>
</reference>
<sequence length="61" mass="6646">MSSKMGTTEHLMHAVLQSESAIPQISWILRCPGSTVALNRGAYLSAQFSRQLDGQLHCLSS</sequence>
<protein>
    <submittedName>
        <fullName evidence="1">Uncharacterized protein</fullName>
    </submittedName>
</protein>
<dbReference type="EMBL" id="CAXIEN010000020">
    <property type="protein sequence ID" value="CAL1265867.1"/>
    <property type="molecule type" value="Genomic_DNA"/>
</dbReference>
<name>A0AAV1Z2Z7_9ARAC</name>
<gene>
    <name evidence="1" type="ORF">LARSCL_LOCUS2790</name>
</gene>